<name>A0A0N4WVW9_HAEPC</name>
<accession>A0A0N4WVW9</accession>
<evidence type="ECO:0000313" key="2">
    <source>
        <dbReference type="Proteomes" id="UP000268014"/>
    </source>
</evidence>
<reference evidence="1 2" key="2">
    <citation type="submission" date="2018-11" db="EMBL/GenBank/DDBJ databases">
        <authorList>
            <consortium name="Pathogen Informatics"/>
        </authorList>
    </citation>
    <scope>NUCLEOTIDE SEQUENCE [LARGE SCALE GENOMIC DNA]</scope>
    <source>
        <strain evidence="1 2">MHpl1</strain>
    </source>
</reference>
<reference evidence="3" key="1">
    <citation type="submission" date="2017-02" db="UniProtKB">
        <authorList>
            <consortium name="WormBaseParasite"/>
        </authorList>
    </citation>
    <scope>IDENTIFICATION</scope>
</reference>
<gene>
    <name evidence="1" type="ORF">HPLM_LOCUS15851</name>
</gene>
<keyword evidence="2" id="KW-1185">Reference proteome</keyword>
<dbReference type="WBParaSite" id="HPLM_0001585901-mRNA-1">
    <property type="protein sequence ID" value="HPLM_0001585901-mRNA-1"/>
    <property type="gene ID" value="HPLM_0001585901"/>
</dbReference>
<organism evidence="3">
    <name type="scientific">Haemonchus placei</name>
    <name type="common">Barber's pole worm</name>
    <dbReference type="NCBI Taxonomy" id="6290"/>
    <lineage>
        <taxon>Eukaryota</taxon>
        <taxon>Metazoa</taxon>
        <taxon>Ecdysozoa</taxon>
        <taxon>Nematoda</taxon>
        <taxon>Chromadorea</taxon>
        <taxon>Rhabditida</taxon>
        <taxon>Rhabditina</taxon>
        <taxon>Rhabditomorpha</taxon>
        <taxon>Strongyloidea</taxon>
        <taxon>Trichostrongylidae</taxon>
        <taxon>Haemonchus</taxon>
    </lineage>
</organism>
<proteinExistence type="predicted"/>
<dbReference type="Proteomes" id="UP000268014">
    <property type="component" value="Unassembled WGS sequence"/>
</dbReference>
<dbReference type="AlphaFoldDB" id="A0A0N4WVW9"/>
<dbReference type="EMBL" id="UZAF01019158">
    <property type="protein sequence ID" value="VDO58073.1"/>
    <property type="molecule type" value="Genomic_DNA"/>
</dbReference>
<evidence type="ECO:0000313" key="3">
    <source>
        <dbReference type="WBParaSite" id="HPLM_0001585901-mRNA-1"/>
    </source>
</evidence>
<protein>
    <submittedName>
        <fullName evidence="1 3">Uncharacterized protein</fullName>
    </submittedName>
</protein>
<evidence type="ECO:0000313" key="1">
    <source>
        <dbReference type="EMBL" id="VDO58073.1"/>
    </source>
</evidence>
<sequence>MSTRCRCVHTIYPRTDLIQRDRSGSSLLLSVGSWKAWVAWMETRVHWISFTGPGSSGCSWRRTQGCKAKFAPKAAATISYLFPETGSNLQ</sequence>